<organism evidence="1 2">
    <name type="scientific">Aureimonas endophytica</name>
    <dbReference type="NCBI Taxonomy" id="2027858"/>
    <lineage>
        <taxon>Bacteria</taxon>
        <taxon>Pseudomonadati</taxon>
        <taxon>Pseudomonadota</taxon>
        <taxon>Alphaproteobacteria</taxon>
        <taxon>Hyphomicrobiales</taxon>
        <taxon>Aurantimonadaceae</taxon>
        <taxon>Aureimonas</taxon>
    </lineage>
</organism>
<dbReference type="EMBL" id="BMIQ01000012">
    <property type="protein sequence ID" value="GGE23472.1"/>
    <property type="molecule type" value="Genomic_DNA"/>
</dbReference>
<dbReference type="AlphaFoldDB" id="A0A917A2I6"/>
<reference evidence="1" key="2">
    <citation type="submission" date="2020-09" db="EMBL/GenBank/DDBJ databases">
        <authorList>
            <person name="Sun Q."/>
            <person name="Zhou Y."/>
        </authorList>
    </citation>
    <scope>NUCLEOTIDE SEQUENCE</scope>
    <source>
        <strain evidence="1">CGMCC 1.15367</strain>
    </source>
</reference>
<comment type="caution">
    <text evidence="1">The sequence shown here is derived from an EMBL/GenBank/DDBJ whole genome shotgun (WGS) entry which is preliminary data.</text>
</comment>
<name>A0A917A2I6_9HYPH</name>
<sequence>MPSIEPNIFTIDRMPYVDSRDIAREFGIRHSRVLERIAEVRSNIPDAASEHFRKRMAVVDGHETHSVAVSYIAFMTMPVPHRRTERTLKALVAYLEAMSAAFDAAGGTIPPLRTLMEGRN</sequence>
<dbReference type="RefSeq" id="WP_188913170.1">
    <property type="nucleotide sequence ID" value="NZ_BMIQ01000012.1"/>
</dbReference>
<evidence type="ECO:0000313" key="2">
    <source>
        <dbReference type="Proteomes" id="UP000644699"/>
    </source>
</evidence>
<gene>
    <name evidence="1" type="ORF">GCM10011390_48600</name>
</gene>
<accession>A0A917A2I6</accession>
<dbReference type="Proteomes" id="UP000644699">
    <property type="component" value="Unassembled WGS sequence"/>
</dbReference>
<keyword evidence="2" id="KW-1185">Reference proteome</keyword>
<proteinExistence type="predicted"/>
<evidence type="ECO:0000313" key="1">
    <source>
        <dbReference type="EMBL" id="GGE23472.1"/>
    </source>
</evidence>
<reference evidence="1" key="1">
    <citation type="journal article" date="2014" name="Int. J. Syst. Evol. Microbiol.">
        <title>Complete genome sequence of Corynebacterium casei LMG S-19264T (=DSM 44701T), isolated from a smear-ripened cheese.</title>
        <authorList>
            <consortium name="US DOE Joint Genome Institute (JGI-PGF)"/>
            <person name="Walter F."/>
            <person name="Albersmeier A."/>
            <person name="Kalinowski J."/>
            <person name="Ruckert C."/>
        </authorList>
    </citation>
    <scope>NUCLEOTIDE SEQUENCE</scope>
    <source>
        <strain evidence="1">CGMCC 1.15367</strain>
    </source>
</reference>
<protein>
    <submittedName>
        <fullName evidence="1">Uncharacterized protein</fullName>
    </submittedName>
</protein>